<dbReference type="Proteomes" id="UP000053647">
    <property type="component" value="Unassembled WGS sequence"/>
</dbReference>
<dbReference type="AlphaFoldDB" id="A0A0C9TVR9"/>
<dbReference type="HOGENOM" id="CLU_1023435_0_0_1"/>
<name>A0A0C9TVR9_PAXIN</name>
<keyword evidence="3" id="KW-1185">Reference proteome</keyword>
<feature type="compositionally biased region" description="Polar residues" evidence="1">
    <location>
        <begin position="1"/>
        <end position="24"/>
    </location>
</feature>
<dbReference type="EMBL" id="KN819380">
    <property type="protein sequence ID" value="KIJ11421.1"/>
    <property type="molecule type" value="Genomic_DNA"/>
</dbReference>
<organism evidence="2 3">
    <name type="scientific">Paxillus involutus ATCC 200175</name>
    <dbReference type="NCBI Taxonomy" id="664439"/>
    <lineage>
        <taxon>Eukaryota</taxon>
        <taxon>Fungi</taxon>
        <taxon>Dikarya</taxon>
        <taxon>Basidiomycota</taxon>
        <taxon>Agaricomycotina</taxon>
        <taxon>Agaricomycetes</taxon>
        <taxon>Agaricomycetidae</taxon>
        <taxon>Boletales</taxon>
        <taxon>Paxilineae</taxon>
        <taxon>Paxillaceae</taxon>
        <taxon>Paxillus</taxon>
    </lineage>
</organism>
<evidence type="ECO:0000313" key="3">
    <source>
        <dbReference type="Proteomes" id="UP000053647"/>
    </source>
</evidence>
<evidence type="ECO:0000256" key="1">
    <source>
        <dbReference type="SAM" id="MobiDB-lite"/>
    </source>
</evidence>
<proteinExistence type="predicted"/>
<feature type="region of interest" description="Disordered" evidence="1">
    <location>
        <begin position="126"/>
        <end position="159"/>
    </location>
</feature>
<accession>A0A0C9TVR9</accession>
<reference evidence="3" key="2">
    <citation type="submission" date="2015-01" db="EMBL/GenBank/DDBJ databases">
        <title>Evolutionary Origins and Diversification of the Mycorrhizal Mutualists.</title>
        <authorList>
            <consortium name="DOE Joint Genome Institute"/>
            <consortium name="Mycorrhizal Genomics Consortium"/>
            <person name="Kohler A."/>
            <person name="Kuo A."/>
            <person name="Nagy L.G."/>
            <person name="Floudas D."/>
            <person name="Copeland A."/>
            <person name="Barry K.W."/>
            <person name="Cichocki N."/>
            <person name="Veneault-Fourrey C."/>
            <person name="LaButti K."/>
            <person name="Lindquist E.A."/>
            <person name="Lipzen A."/>
            <person name="Lundell T."/>
            <person name="Morin E."/>
            <person name="Murat C."/>
            <person name="Riley R."/>
            <person name="Ohm R."/>
            <person name="Sun H."/>
            <person name="Tunlid A."/>
            <person name="Henrissat B."/>
            <person name="Grigoriev I.V."/>
            <person name="Hibbett D.S."/>
            <person name="Martin F."/>
        </authorList>
    </citation>
    <scope>NUCLEOTIDE SEQUENCE [LARGE SCALE GENOMIC DNA]</scope>
    <source>
        <strain evidence="3">ATCC 200175</strain>
    </source>
</reference>
<reference evidence="2 3" key="1">
    <citation type="submission" date="2014-06" db="EMBL/GenBank/DDBJ databases">
        <authorList>
            <consortium name="DOE Joint Genome Institute"/>
            <person name="Kuo A."/>
            <person name="Kohler A."/>
            <person name="Nagy L.G."/>
            <person name="Floudas D."/>
            <person name="Copeland A."/>
            <person name="Barry K.W."/>
            <person name="Cichocki N."/>
            <person name="Veneault-Fourrey C."/>
            <person name="LaButti K."/>
            <person name="Lindquist E.A."/>
            <person name="Lipzen A."/>
            <person name="Lundell T."/>
            <person name="Morin E."/>
            <person name="Murat C."/>
            <person name="Sun H."/>
            <person name="Tunlid A."/>
            <person name="Henrissat B."/>
            <person name="Grigoriev I.V."/>
            <person name="Hibbett D.S."/>
            <person name="Martin F."/>
            <person name="Nordberg H.P."/>
            <person name="Cantor M.N."/>
            <person name="Hua S.X."/>
        </authorList>
    </citation>
    <scope>NUCLEOTIDE SEQUENCE [LARGE SCALE GENOMIC DNA]</scope>
    <source>
        <strain evidence="2 3">ATCC 200175</strain>
    </source>
</reference>
<dbReference type="OrthoDB" id="2691711at2759"/>
<protein>
    <submittedName>
        <fullName evidence="2">Uncharacterized protein</fullName>
    </submittedName>
</protein>
<evidence type="ECO:0000313" key="2">
    <source>
        <dbReference type="EMBL" id="KIJ11421.1"/>
    </source>
</evidence>
<feature type="region of interest" description="Disordered" evidence="1">
    <location>
        <begin position="1"/>
        <end position="40"/>
    </location>
</feature>
<sequence length="272" mass="29770">MSVETTSQCGVTESTQAETGNTETGADVARHTDSMCNSPASNGRAATLILGSKMQGNKNIGQKQCGDRASGKVSPMQTHANQLQDSLDQQFNNFDENANDNEEDIFEDAEEDTQYIMDEFSTLIDDKENEDHDTEASASESAMNPTHLPPIPTSTASSKARIPRAMLPTWLGDEYADACAHLEQEIAKTGRPACYKQGLFTMTAPPFMFLQTVLYDIHLIDFYQPEFFGHDDCMPALAEILVTLAKYGHAPVKVVFTDNAQGDKAALEQAFP</sequence>
<gene>
    <name evidence="2" type="ORF">PAXINDRAFT_15718</name>
</gene>